<dbReference type="Proteomes" id="UP001219934">
    <property type="component" value="Unassembled WGS sequence"/>
</dbReference>
<feature type="region of interest" description="Disordered" evidence="1">
    <location>
        <begin position="1"/>
        <end position="35"/>
    </location>
</feature>
<sequence length="124" mass="13323">MAHSANMLQREGGVVKNPEAPAVTVISGPDSGLSEKAKEADQAEAVVMATARGTQVTTERDLKWPKYELYESDPVVRQTRRCQTSSAPVLPEGISSGLINDEFLKDGLQSVSGQKIAHSSHDEC</sequence>
<evidence type="ECO:0000256" key="1">
    <source>
        <dbReference type="SAM" id="MobiDB-lite"/>
    </source>
</evidence>
<protein>
    <submittedName>
        <fullName evidence="2">Uncharacterized protein</fullName>
    </submittedName>
</protein>
<name>A0AAD6ASR2_9TELE</name>
<gene>
    <name evidence="2" type="ORF">JOQ06_025585</name>
</gene>
<reference evidence="2" key="1">
    <citation type="submission" date="2022-11" db="EMBL/GenBank/DDBJ databases">
        <title>Chromosome-level genome of Pogonophryne albipinna.</title>
        <authorList>
            <person name="Jo E."/>
        </authorList>
    </citation>
    <scope>NUCLEOTIDE SEQUENCE</scope>
    <source>
        <strain evidence="2">SGF0006</strain>
        <tissue evidence="2">Muscle</tissue>
    </source>
</reference>
<evidence type="ECO:0000313" key="2">
    <source>
        <dbReference type="EMBL" id="KAJ4931288.1"/>
    </source>
</evidence>
<keyword evidence="3" id="KW-1185">Reference proteome</keyword>
<organism evidence="2 3">
    <name type="scientific">Pogonophryne albipinna</name>
    <dbReference type="NCBI Taxonomy" id="1090488"/>
    <lineage>
        <taxon>Eukaryota</taxon>
        <taxon>Metazoa</taxon>
        <taxon>Chordata</taxon>
        <taxon>Craniata</taxon>
        <taxon>Vertebrata</taxon>
        <taxon>Euteleostomi</taxon>
        <taxon>Actinopterygii</taxon>
        <taxon>Neopterygii</taxon>
        <taxon>Teleostei</taxon>
        <taxon>Neoteleostei</taxon>
        <taxon>Acanthomorphata</taxon>
        <taxon>Eupercaria</taxon>
        <taxon>Perciformes</taxon>
        <taxon>Notothenioidei</taxon>
        <taxon>Pogonophryne</taxon>
    </lineage>
</organism>
<dbReference type="EMBL" id="JAPTMU010000015">
    <property type="protein sequence ID" value="KAJ4931288.1"/>
    <property type="molecule type" value="Genomic_DNA"/>
</dbReference>
<accession>A0AAD6ASR2</accession>
<evidence type="ECO:0000313" key="3">
    <source>
        <dbReference type="Proteomes" id="UP001219934"/>
    </source>
</evidence>
<dbReference type="AlphaFoldDB" id="A0AAD6ASR2"/>
<comment type="caution">
    <text evidence="2">The sequence shown here is derived from an EMBL/GenBank/DDBJ whole genome shotgun (WGS) entry which is preliminary data.</text>
</comment>
<proteinExistence type="predicted"/>